<dbReference type="EMBL" id="ML170162">
    <property type="protein sequence ID" value="TDL26095.1"/>
    <property type="molecule type" value="Genomic_DNA"/>
</dbReference>
<keyword evidence="3" id="KW-1185">Reference proteome</keyword>
<proteinExistence type="predicted"/>
<evidence type="ECO:0000256" key="1">
    <source>
        <dbReference type="SAM" id="MobiDB-lite"/>
    </source>
</evidence>
<dbReference type="VEuPathDB" id="FungiDB:BD410DRAFT_825979"/>
<feature type="compositionally biased region" description="Polar residues" evidence="1">
    <location>
        <begin position="254"/>
        <end position="264"/>
    </location>
</feature>
<dbReference type="STRING" id="50990.A0A4Y7QFA7"/>
<dbReference type="OrthoDB" id="3266915at2759"/>
<protein>
    <submittedName>
        <fullName evidence="2">Uncharacterized protein</fullName>
    </submittedName>
</protein>
<feature type="region of interest" description="Disordered" evidence="1">
    <location>
        <begin position="242"/>
        <end position="340"/>
    </location>
</feature>
<gene>
    <name evidence="2" type="ORF">BD410DRAFT_825979</name>
</gene>
<feature type="region of interest" description="Disordered" evidence="1">
    <location>
        <begin position="1"/>
        <end position="21"/>
    </location>
</feature>
<evidence type="ECO:0000313" key="2">
    <source>
        <dbReference type="EMBL" id="TDL26095.1"/>
    </source>
</evidence>
<organism evidence="2 3">
    <name type="scientific">Rickenella mellea</name>
    <dbReference type="NCBI Taxonomy" id="50990"/>
    <lineage>
        <taxon>Eukaryota</taxon>
        <taxon>Fungi</taxon>
        <taxon>Dikarya</taxon>
        <taxon>Basidiomycota</taxon>
        <taxon>Agaricomycotina</taxon>
        <taxon>Agaricomycetes</taxon>
        <taxon>Hymenochaetales</taxon>
        <taxon>Rickenellaceae</taxon>
        <taxon>Rickenella</taxon>
    </lineage>
</organism>
<feature type="region of interest" description="Disordered" evidence="1">
    <location>
        <begin position="71"/>
        <end position="90"/>
    </location>
</feature>
<accession>A0A4Y7QFA7</accession>
<sequence>MLSSRPFESREFKTPGRAIKGRTGLQENALHHGSMSVHNKAKGGATQTPFHVAGPSLKQATTFSVSRPLADKTPFPNRQNNLSLITPLPRTGHTGKQPFLIKPLLGGLEQSTPLLPPSSTRRKLRIPRSASKSFETPITKGDHWNVSDLSIDIASTTLQEVSEEDVSDDSEPEFMPPTAVFPPFEPHFELPDYQKMGHALSSLAHTYRVSTVASDYQYDLDIDDLMNSNMAQVTLSLPELEDDSPFAAGRRSNKPSQPSKSRGTSAVVARGNALTQAPTRALSQRHTAISRPPSAVQSLRPTTSTSVSTMSSGPRGTRTRGAIGSASSSKASTRVQSRGEVDDDTILRFNSGDLALDAEEFRFNISR</sequence>
<dbReference type="Proteomes" id="UP000294933">
    <property type="component" value="Unassembled WGS sequence"/>
</dbReference>
<reference evidence="2 3" key="1">
    <citation type="submission" date="2018-06" db="EMBL/GenBank/DDBJ databases">
        <title>A transcriptomic atlas of mushroom development highlights an independent origin of complex multicellularity.</title>
        <authorList>
            <consortium name="DOE Joint Genome Institute"/>
            <person name="Krizsan K."/>
            <person name="Almasi E."/>
            <person name="Merenyi Z."/>
            <person name="Sahu N."/>
            <person name="Viragh M."/>
            <person name="Koszo T."/>
            <person name="Mondo S."/>
            <person name="Kiss B."/>
            <person name="Balint B."/>
            <person name="Kues U."/>
            <person name="Barry K."/>
            <person name="Hegedus J.C."/>
            <person name="Henrissat B."/>
            <person name="Johnson J."/>
            <person name="Lipzen A."/>
            <person name="Ohm R."/>
            <person name="Nagy I."/>
            <person name="Pangilinan J."/>
            <person name="Yan J."/>
            <person name="Xiong Y."/>
            <person name="Grigoriev I.V."/>
            <person name="Hibbett D.S."/>
            <person name="Nagy L.G."/>
        </authorList>
    </citation>
    <scope>NUCLEOTIDE SEQUENCE [LARGE SCALE GENOMIC DNA]</scope>
    <source>
        <strain evidence="2 3">SZMC22713</strain>
    </source>
</reference>
<name>A0A4Y7QFA7_9AGAM</name>
<dbReference type="AlphaFoldDB" id="A0A4Y7QFA7"/>
<evidence type="ECO:0000313" key="3">
    <source>
        <dbReference type="Proteomes" id="UP000294933"/>
    </source>
</evidence>
<feature type="compositionally biased region" description="Low complexity" evidence="1">
    <location>
        <begin position="302"/>
        <end position="312"/>
    </location>
</feature>
<feature type="compositionally biased region" description="Polar residues" evidence="1">
    <location>
        <begin position="273"/>
        <end position="287"/>
    </location>
</feature>